<dbReference type="EMBL" id="CAJNOC010002815">
    <property type="protein sequence ID" value="CAF0953021.1"/>
    <property type="molecule type" value="Genomic_DNA"/>
</dbReference>
<dbReference type="InterPro" id="IPR006595">
    <property type="entry name" value="CTLH_C"/>
</dbReference>
<accession>A0A814DDU9</accession>
<evidence type="ECO:0000313" key="9">
    <source>
        <dbReference type="Proteomes" id="UP000663879"/>
    </source>
</evidence>
<dbReference type="PANTHER" id="PTHR22838:SF0">
    <property type="entry name" value="WD REPEAT-CONTAINING PROTEIN 26"/>
    <property type="match status" value="1"/>
</dbReference>
<protein>
    <recommendedName>
        <fullName evidence="7">CTLH domain-containing protein</fullName>
    </recommendedName>
</protein>
<dbReference type="InterPro" id="IPR001680">
    <property type="entry name" value="WD40_rpt"/>
</dbReference>
<evidence type="ECO:0000259" key="7">
    <source>
        <dbReference type="PROSITE" id="PS50897"/>
    </source>
</evidence>
<dbReference type="SMART" id="SM00320">
    <property type="entry name" value="WD40"/>
    <property type="match status" value="7"/>
</dbReference>
<evidence type="ECO:0000256" key="1">
    <source>
        <dbReference type="ARBA" id="ARBA00004496"/>
    </source>
</evidence>
<dbReference type="PROSITE" id="PS50294">
    <property type="entry name" value="WD_REPEATS_REGION"/>
    <property type="match status" value="2"/>
</dbReference>
<comment type="caution">
    <text evidence="8">The sequence shown here is derived from an EMBL/GenBank/DDBJ whole genome shotgun (WGS) entry which is preliminary data.</text>
</comment>
<dbReference type="PROSITE" id="PS00678">
    <property type="entry name" value="WD_REPEATS_1"/>
    <property type="match status" value="1"/>
</dbReference>
<dbReference type="PROSITE" id="PS50896">
    <property type="entry name" value="LISH"/>
    <property type="match status" value="1"/>
</dbReference>
<gene>
    <name evidence="8" type="ORF">OXX778_LOCUS14047</name>
</gene>
<feature type="domain" description="CTLH" evidence="7">
    <location>
        <begin position="148"/>
        <end position="207"/>
    </location>
</feature>
<dbReference type="Proteomes" id="UP000663879">
    <property type="component" value="Unassembled WGS sequence"/>
</dbReference>
<dbReference type="PROSITE" id="PS50897">
    <property type="entry name" value="CTLH"/>
    <property type="match status" value="1"/>
</dbReference>
<keyword evidence="3 5" id="KW-0853">WD repeat</keyword>
<dbReference type="InterPro" id="IPR051350">
    <property type="entry name" value="WD_repeat-ST_regulator"/>
</dbReference>
<dbReference type="PANTHER" id="PTHR22838">
    <property type="entry name" value="WD REPEAT PROTEIN 26-RELATED"/>
    <property type="match status" value="1"/>
</dbReference>
<dbReference type="InterPro" id="IPR006594">
    <property type="entry name" value="LisH"/>
</dbReference>
<dbReference type="InterPro" id="IPR054080">
    <property type="entry name" value="TPR1-like_2nd"/>
</dbReference>
<dbReference type="PRINTS" id="PR00320">
    <property type="entry name" value="GPROTEINBRPT"/>
</dbReference>
<dbReference type="SMART" id="SM00668">
    <property type="entry name" value="CTLH"/>
    <property type="match status" value="1"/>
</dbReference>
<dbReference type="OrthoDB" id="972532at2759"/>
<dbReference type="AlphaFoldDB" id="A0A814DDU9"/>
<name>A0A814DDU9_9BILA</name>
<dbReference type="Gene3D" id="2.130.10.10">
    <property type="entry name" value="YVTN repeat-like/Quinoprotein amine dehydrogenase"/>
    <property type="match status" value="2"/>
</dbReference>
<feature type="repeat" description="WD" evidence="5">
    <location>
        <begin position="584"/>
        <end position="626"/>
    </location>
</feature>
<evidence type="ECO:0000256" key="6">
    <source>
        <dbReference type="SAM" id="MobiDB-lite"/>
    </source>
</evidence>
<dbReference type="Pfam" id="PF00400">
    <property type="entry name" value="WD40"/>
    <property type="match status" value="4"/>
</dbReference>
<dbReference type="SUPFAM" id="SSF50978">
    <property type="entry name" value="WD40 repeat-like"/>
    <property type="match status" value="1"/>
</dbReference>
<keyword evidence="4" id="KW-0677">Repeat</keyword>
<dbReference type="InterPro" id="IPR020472">
    <property type="entry name" value="WD40_PAC1"/>
</dbReference>
<feature type="repeat" description="WD" evidence="5">
    <location>
        <begin position="560"/>
        <end position="583"/>
    </location>
</feature>
<feature type="region of interest" description="Disordered" evidence="6">
    <location>
        <begin position="624"/>
        <end position="656"/>
    </location>
</feature>
<dbReference type="PROSITE" id="PS50082">
    <property type="entry name" value="WD_REPEATS_2"/>
    <property type="match status" value="3"/>
</dbReference>
<evidence type="ECO:0000256" key="4">
    <source>
        <dbReference type="ARBA" id="ARBA00022737"/>
    </source>
</evidence>
<reference evidence="8" key="1">
    <citation type="submission" date="2021-02" db="EMBL/GenBank/DDBJ databases">
        <authorList>
            <person name="Nowell W R."/>
        </authorList>
    </citation>
    <scope>NUCLEOTIDE SEQUENCE</scope>
    <source>
        <strain evidence="8">Ploen Becks lab</strain>
    </source>
</reference>
<sequence length="656" mass="74538">MILSPVSRHPQILLDKIGEFSAKWKIEFNANNSDIDGGENTAPPSKRQRLNRFYLNNSNNSSVGPSRQKMTSNLNESKNGIKIYEQSEMNGKLNGSLNQPKNFSNGNDSCHYANGQKDILRLIGQHLRSLGLNKTTECLIYESGCMLEHPTATNFCNLIMNGSWKEAETALEGLKSIIGDSNDITKMKFLILEQKYLECLEDCQIMEALKCLRDELAPLKFNTERLHELSSFLMCSDQFNLKSLSKWAGKNELSRRNLMDKLQSFLPPNIMLPPHRLETLLNQAIEYQCIQCPYHNYKEKFQINNWSFLRDHVCSKDDFPSVCLNVYNEHCDEVWYCKFSNNGKLLATGSKDGSLIIWDVDPNTYKLSLNKTYDDHTSGVSVAVWSPDDRFILVCGTEECSELWIWDVENKNLKKRINNNNDDSLISAAWMPDGQSFVCGGTKGHFYYCDIDGNIKETWEGVRVRCLQTLPDGQVLCADTLKRIRTYNFKEITDSNLIQEDFQIVSFSLNKTGTLLLVSAAAQGVHLWDVKDRMLIRRFQGSVQNTYMNYATFGGADEIYIASGSEDNKVYIWNIKKEQPITVLEGHTRNVTCVTWNPEIPGMVVSASDDGTIRVWGPKNKHNLNSTSNSLESALSNGRSTYDQSSDCISNIRTDR</sequence>
<organism evidence="8 9">
    <name type="scientific">Brachionus calyciflorus</name>
    <dbReference type="NCBI Taxonomy" id="104777"/>
    <lineage>
        <taxon>Eukaryota</taxon>
        <taxon>Metazoa</taxon>
        <taxon>Spiralia</taxon>
        <taxon>Gnathifera</taxon>
        <taxon>Rotifera</taxon>
        <taxon>Eurotatoria</taxon>
        <taxon>Monogononta</taxon>
        <taxon>Pseudotrocha</taxon>
        <taxon>Ploima</taxon>
        <taxon>Brachionidae</taxon>
        <taxon>Brachionus</taxon>
    </lineage>
</organism>
<dbReference type="CDD" id="cd00200">
    <property type="entry name" value="WD40"/>
    <property type="match status" value="1"/>
</dbReference>
<keyword evidence="2" id="KW-0963">Cytoplasm</keyword>
<dbReference type="GO" id="GO:0043161">
    <property type="term" value="P:proteasome-mediated ubiquitin-dependent protein catabolic process"/>
    <property type="evidence" value="ECO:0007669"/>
    <property type="project" value="TreeGrafter"/>
</dbReference>
<dbReference type="GO" id="GO:0034657">
    <property type="term" value="C:GID complex"/>
    <property type="evidence" value="ECO:0007669"/>
    <property type="project" value="TreeGrafter"/>
</dbReference>
<dbReference type="InterPro" id="IPR015943">
    <property type="entry name" value="WD40/YVTN_repeat-like_dom_sf"/>
</dbReference>
<dbReference type="InterPro" id="IPR036322">
    <property type="entry name" value="WD40_repeat_dom_sf"/>
</dbReference>
<evidence type="ECO:0000313" key="8">
    <source>
        <dbReference type="EMBL" id="CAF0953021.1"/>
    </source>
</evidence>
<comment type="subcellular location">
    <subcellularLocation>
        <location evidence="1">Cytoplasm</location>
    </subcellularLocation>
</comment>
<keyword evidence="9" id="KW-1185">Reference proteome</keyword>
<dbReference type="GO" id="GO:0005737">
    <property type="term" value="C:cytoplasm"/>
    <property type="evidence" value="ECO:0007669"/>
    <property type="project" value="UniProtKB-SubCell"/>
</dbReference>
<dbReference type="Pfam" id="PF21889">
    <property type="entry name" value="TPR1-like_2nd"/>
    <property type="match status" value="1"/>
</dbReference>
<dbReference type="FunFam" id="2.130.10.10:FF:000087">
    <property type="entry name" value="WD repeat-containing protein 26 homolog"/>
    <property type="match status" value="1"/>
</dbReference>
<feature type="non-terminal residue" evidence="8">
    <location>
        <position position="1"/>
    </location>
</feature>
<evidence type="ECO:0000256" key="5">
    <source>
        <dbReference type="PROSITE-ProRule" id="PRU00221"/>
    </source>
</evidence>
<dbReference type="InterPro" id="IPR019775">
    <property type="entry name" value="WD40_repeat_CS"/>
</dbReference>
<evidence type="ECO:0000256" key="3">
    <source>
        <dbReference type="ARBA" id="ARBA00022574"/>
    </source>
</evidence>
<proteinExistence type="predicted"/>
<feature type="repeat" description="WD" evidence="5">
    <location>
        <begin position="327"/>
        <end position="368"/>
    </location>
</feature>
<evidence type="ECO:0000256" key="2">
    <source>
        <dbReference type="ARBA" id="ARBA00022490"/>
    </source>
</evidence>